<dbReference type="AlphaFoldDB" id="A0A3L8E1K1"/>
<dbReference type="PANTHER" id="PTHR21345:SF3">
    <property type="entry name" value="PROTEIN SPIRE"/>
    <property type="match status" value="1"/>
</dbReference>
<evidence type="ECO:0000256" key="2">
    <source>
        <dbReference type="ARBA" id="ARBA00004245"/>
    </source>
</evidence>
<evidence type="ECO:0000256" key="6">
    <source>
        <dbReference type="ARBA" id="ARBA00022475"/>
    </source>
</evidence>
<comment type="subcellular location">
    <subcellularLocation>
        <location evidence="3">Cell membrane</location>
        <topology evidence="3">Peripheral membrane protein</topology>
        <orientation evidence="3">Cytoplasmic side</orientation>
    </subcellularLocation>
    <subcellularLocation>
        <location evidence="2">Cytoplasm</location>
        <location evidence="2">Cytoskeleton</location>
    </subcellularLocation>
    <subcellularLocation>
        <location evidence="1">Cytoplasmic vesicle membrane</location>
        <topology evidence="1">Peripheral membrane protein</topology>
        <orientation evidence="1">Cytoplasmic side</orientation>
    </subcellularLocation>
</comment>
<dbReference type="GO" id="GO:0036089">
    <property type="term" value="P:cleavage furrow formation"/>
    <property type="evidence" value="ECO:0007669"/>
    <property type="project" value="TreeGrafter"/>
</dbReference>
<dbReference type="PANTHER" id="PTHR21345">
    <property type="entry name" value="SPIRE"/>
    <property type="match status" value="1"/>
</dbReference>
<accession>A0A3L8E1K1</accession>
<evidence type="ECO:0000256" key="9">
    <source>
        <dbReference type="ARBA" id="ARBA00022927"/>
    </source>
</evidence>
<dbReference type="SMART" id="SM00750">
    <property type="entry name" value="KIND"/>
    <property type="match status" value="1"/>
</dbReference>
<dbReference type="GO" id="GO:0005886">
    <property type="term" value="C:plasma membrane"/>
    <property type="evidence" value="ECO:0007669"/>
    <property type="project" value="UniProtKB-SubCell"/>
</dbReference>
<evidence type="ECO:0000259" key="15">
    <source>
        <dbReference type="PROSITE" id="PS51377"/>
    </source>
</evidence>
<reference evidence="16" key="1">
    <citation type="journal article" date="2018" name="Genome Res.">
        <title>The genomic architecture and molecular evolution of ant odorant receptors.</title>
        <authorList>
            <person name="McKenzie S.K."/>
            <person name="Kronauer D.J.C."/>
        </authorList>
    </citation>
    <scope>NUCLEOTIDE SEQUENCE [LARGE SCALE GENOMIC DNA]</scope>
    <source>
        <strain evidence="16">Clonal line C1</strain>
    </source>
</reference>
<dbReference type="EMBL" id="QOIP01000001">
    <property type="protein sequence ID" value="RLU26265.1"/>
    <property type="molecule type" value="Genomic_DNA"/>
</dbReference>
<protein>
    <recommendedName>
        <fullName evidence="15">KIND domain-containing protein</fullName>
    </recommendedName>
</protein>
<keyword evidence="12" id="KW-0206">Cytoskeleton</keyword>
<feature type="compositionally biased region" description="Low complexity" evidence="14">
    <location>
        <begin position="911"/>
        <end position="932"/>
    </location>
</feature>
<keyword evidence="5" id="KW-0813">Transport</keyword>
<dbReference type="GO" id="GO:0030659">
    <property type="term" value="C:cytoplasmic vesicle membrane"/>
    <property type="evidence" value="ECO:0007669"/>
    <property type="project" value="UniProtKB-SubCell"/>
</dbReference>
<dbReference type="GO" id="GO:0030041">
    <property type="term" value="P:actin filament polymerization"/>
    <property type="evidence" value="ECO:0007669"/>
    <property type="project" value="TreeGrafter"/>
</dbReference>
<feature type="region of interest" description="Disordered" evidence="14">
    <location>
        <begin position="864"/>
        <end position="971"/>
    </location>
</feature>
<dbReference type="PROSITE" id="PS51377">
    <property type="entry name" value="KIND"/>
    <property type="match status" value="1"/>
</dbReference>
<dbReference type="Gene3D" id="3.30.40.10">
    <property type="entry name" value="Zinc/RING finger domain, C3HC4 (zinc finger)"/>
    <property type="match status" value="1"/>
</dbReference>
<evidence type="ECO:0000256" key="8">
    <source>
        <dbReference type="ARBA" id="ARBA00022737"/>
    </source>
</evidence>
<dbReference type="GO" id="GO:0003779">
    <property type="term" value="F:actin binding"/>
    <property type="evidence" value="ECO:0007669"/>
    <property type="project" value="UniProtKB-KW"/>
</dbReference>
<evidence type="ECO:0000256" key="13">
    <source>
        <dbReference type="ARBA" id="ARBA00023329"/>
    </source>
</evidence>
<evidence type="ECO:0000256" key="12">
    <source>
        <dbReference type="ARBA" id="ARBA00023212"/>
    </source>
</evidence>
<feature type="region of interest" description="Disordered" evidence="14">
    <location>
        <begin position="683"/>
        <end position="733"/>
    </location>
</feature>
<dbReference type="GO" id="GO:0005856">
    <property type="term" value="C:cytoskeleton"/>
    <property type="evidence" value="ECO:0007669"/>
    <property type="project" value="UniProtKB-SubCell"/>
</dbReference>
<evidence type="ECO:0000256" key="5">
    <source>
        <dbReference type="ARBA" id="ARBA00022448"/>
    </source>
</evidence>
<gene>
    <name evidence="16" type="ORF">DMN91_000058</name>
</gene>
<feature type="compositionally biased region" description="Low complexity" evidence="14">
    <location>
        <begin position="709"/>
        <end position="719"/>
    </location>
</feature>
<dbReference type="Proteomes" id="UP000279307">
    <property type="component" value="Chromosome 1"/>
</dbReference>
<comment type="caution">
    <text evidence="16">The sequence shown here is derived from an EMBL/GenBank/DDBJ whole genome shotgun (WGS) entry which is preliminary data.</text>
</comment>
<sequence length="1026" mass="114779">MSNLKKSIDCDQGEDTVFKRKPEGTIKKKGNSSARPKCKLDSHGCLNLQDILLMLDSPISQERAWALCYQISKGLSCLTENKFYEISELSQIVLHKDGNICLENLAGSKQPLVPEEKAVFSLGMAIFKALDFGSNAGEEIALSPDLEALITFMTNCSRASEGDVEERLQETDDEGIERDSGDTDAEDYMMLKTTESYSDSSMCTLKTVIQICTRHAQSLNEDADNYYRNVIQTFVEEAVNLSQFLEKVIVDKQSRKQDLFSPNEVDRTSTSLQNIDTLDFNDWTDVRIWRAIQARFWVQVIGELRRGVKLKKVEANLSSRASLRGQGNRPDYKLTPYEVLMDDIRERRYHLRKTPPTPPSRKDAHAIILEFIRSRPPLKKASERRLRPLQKECTLRELLMESIKKPPKPLRPSGSTQNAPKIKKMLTYDAGGESRMIVLGEVPPTQPEQEQESAQDVAAQWLQSEDQKSATSAAGSSGVLTAANRSKQDVPPVPQPRQRMIKERPDIRITSNRNRKSRRRRITVADIAQKGDDIKEYESSTIPKPPGRNLDVTRRPKKLIPVDFDLKLDAEEDDDDYNDEFEDQTRFEEEDEASNYWHLKDYTFGTRGVQNGHKNHGQRDDDEAGSANPWRKTGGLRLTRNEYHRFCDAQLESYDLATQCPSRRASARRHAAKCPLPLASLMGTASLPQSRPQSRQRTGLTDSTLSQGPSPNISLNPSPNLSPQPRAPKPRRAYTIAHETKDDKVQSEEWEDEDKKSTLGDMLLDERLSLTLDEIVHIRSVLTKAELESLPVEGRVKEDVEKRRVCFLCLKTRFGLLGPWGQRCRLCKRTVCVKCYSKMRIPTEQFARVPVVLLSPGLLLSPTEAESGSGGGSGVGGGATKNSWLRNTGAVGSAPASPASRRKDSALRSGTPTSTPTMTPVTTLTPTSTPPSHARREMESQGLEKRCYKASGSPAALSTTKTFSTSSGSSAEQRMAVERLRGVAVVVCHDCRIMVIQIIKSSRVTRATIRNNVISRLTLNLSPAYV</sequence>
<feature type="domain" description="KIND" evidence="15">
    <location>
        <begin position="46"/>
        <end position="241"/>
    </location>
</feature>
<dbReference type="Pfam" id="PF16474">
    <property type="entry name" value="KIND"/>
    <property type="match status" value="1"/>
</dbReference>
<evidence type="ECO:0000256" key="7">
    <source>
        <dbReference type="ARBA" id="ARBA00022490"/>
    </source>
</evidence>
<keyword evidence="7" id="KW-0963">Cytoplasm</keyword>
<keyword evidence="13" id="KW-0968">Cytoplasmic vesicle</keyword>
<feature type="region of interest" description="Disordered" evidence="14">
    <location>
        <begin position="444"/>
        <end position="498"/>
    </location>
</feature>
<name>A0A3L8E1K1_OOCBI</name>
<keyword evidence="10" id="KW-0472">Membrane</keyword>
<keyword evidence="6" id="KW-1003">Cell membrane</keyword>
<dbReference type="InterPro" id="IPR011011">
    <property type="entry name" value="Znf_FYVE_PHD"/>
</dbReference>
<dbReference type="InterPro" id="IPR013083">
    <property type="entry name" value="Znf_RING/FYVE/PHD"/>
</dbReference>
<evidence type="ECO:0000313" key="16">
    <source>
        <dbReference type="EMBL" id="RLU26265.1"/>
    </source>
</evidence>
<feature type="compositionally biased region" description="Polar residues" evidence="14">
    <location>
        <begin position="461"/>
        <end position="485"/>
    </location>
</feature>
<dbReference type="GO" id="GO:0015031">
    <property type="term" value="P:protein transport"/>
    <property type="evidence" value="ECO:0007669"/>
    <property type="project" value="UniProtKB-KW"/>
</dbReference>
<proteinExistence type="inferred from homology"/>
<dbReference type="GO" id="GO:0045010">
    <property type="term" value="P:actin nucleation"/>
    <property type="evidence" value="ECO:0007669"/>
    <property type="project" value="InterPro"/>
</dbReference>
<evidence type="ECO:0000256" key="1">
    <source>
        <dbReference type="ARBA" id="ARBA00004180"/>
    </source>
</evidence>
<dbReference type="OrthoDB" id="10043757at2759"/>
<feature type="region of interest" description="Disordered" evidence="14">
    <location>
        <begin position="162"/>
        <end position="182"/>
    </location>
</feature>
<dbReference type="GO" id="GO:0040038">
    <property type="term" value="P:polar body extrusion after meiotic divisions"/>
    <property type="evidence" value="ECO:0007669"/>
    <property type="project" value="TreeGrafter"/>
</dbReference>
<feature type="compositionally biased region" description="Gly residues" evidence="14">
    <location>
        <begin position="868"/>
        <end position="879"/>
    </location>
</feature>
<dbReference type="InterPro" id="IPR011019">
    <property type="entry name" value="KIND_dom"/>
</dbReference>
<organism evidence="16">
    <name type="scientific">Ooceraea biroi</name>
    <name type="common">Clonal raider ant</name>
    <name type="synonym">Cerapachys biroi</name>
    <dbReference type="NCBI Taxonomy" id="2015173"/>
    <lineage>
        <taxon>Eukaryota</taxon>
        <taxon>Metazoa</taxon>
        <taxon>Ecdysozoa</taxon>
        <taxon>Arthropoda</taxon>
        <taxon>Hexapoda</taxon>
        <taxon>Insecta</taxon>
        <taxon>Pterygota</taxon>
        <taxon>Neoptera</taxon>
        <taxon>Endopterygota</taxon>
        <taxon>Hymenoptera</taxon>
        <taxon>Apocrita</taxon>
        <taxon>Aculeata</taxon>
        <taxon>Formicoidea</taxon>
        <taxon>Formicidae</taxon>
        <taxon>Dorylinae</taxon>
        <taxon>Ooceraea</taxon>
    </lineage>
</organism>
<evidence type="ECO:0000256" key="14">
    <source>
        <dbReference type="SAM" id="MobiDB-lite"/>
    </source>
</evidence>
<feature type="compositionally biased region" description="Acidic residues" evidence="14">
    <location>
        <begin position="171"/>
        <end position="182"/>
    </location>
</feature>
<keyword evidence="9" id="KW-0653">Protein transport</keyword>
<dbReference type="GO" id="GO:0051295">
    <property type="term" value="P:establishment of meiotic spindle localization"/>
    <property type="evidence" value="ECO:0007669"/>
    <property type="project" value="TreeGrafter"/>
</dbReference>
<keyword evidence="11" id="KW-0009">Actin-binding</keyword>
<keyword evidence="8" id="KW-0677">Repeat</keyword>
<dbReference type="GO" id="GO:0008017">
    <property type="term" value="F:microtubule binding"/>
    <property type="evidence" value="ECO:0007669"/>
    <property type="project" value="TreeGrafter"/>
</dbReference>
<dbReference type="GO" id="GO:0051639">
    <property type="term" value="P:actin filament network formation"/>
    <property type="evidence" value="ECO:0007669"/>
    <property type="project" value="TreeGrafter"/>
</dbReference>
<dbReference type="GO" id="GO:0005938">
    <property type="term" value="C:cell cortex"/>
    <property type="evidence" value="ECO:0007669"/>
    <property type="project" value="TreeGrafter"/>
</dbReference>
<dbReference type="InterPro" id="IPR029901">
    <property type="entry name" value="Spire"/>
</dbReference>
<evidence type="ECO:0000256" key="10">
    <source>
        <dbReference type="ARBA" id="ARBA00023136"/>
    </source>
</evidence>
<dbReference type="Gene3D" id="1.10.510.10">
    <property type="entry name" value="Transferase(Phosphotransferase) domain 1"/>
    <property type="match status" value="1"/>
</dbReference>
<feature type="region of interest" description="Disordered" evidence="14">
    <location>
        <begin position="608"/>
        <end position="634"/>
    </location>
</feature>
<feature type="region of interest" description="Disordered" evidence="14">
    <location>
        <begin position="403"/>
        <end position="422"/>
    </location>
</feature>
<feature type="compositionally biased region" description="Polar residues" evidence="14">
    <location>
        <begin position="686"/>
        <end position="708"/>
    </location>
</feature>
<dbReference type="GO" id="GO:0048193">
    <property type="term" value="P:Golgi vesicle transport"/>
    <property type="evidence" value="ECO:0007669"/>
    <property type="project" value="TreeGrafter"/>
</dbReference>
<reference evidence="16" key="2">
    <citation type="submission" date="2018-07" db="EMBL/GenBank/DDBJ databases">
        <authorList>
            <person name="Mckenzie S.K."/>
            <person name="Kronauer D.J.C."/>
        </authorList>
    </citation>
    <scope>NUCLEOTIDE SEQUENCE</scope>
    <source>
        <strain evidence="16">Clonal line C1</strain>
    </source>
</reference>
<dbReference type="CDD" id="cd22068">
    <property type="entry name" value="WH2_DmSpire_r3-like"/>
    <property type="match status" value="1"/>
</dbReference>
<evidence type="ECO:0000256" key="11">
    <source>
        <dbReference type="ARBA" id="ARBA00023203"/>
    </source>
</evidence>
<evidence type="ECO:0000256" key="4">
    <source>
        <dbReference type="ARBA" id="ARBA00010956"/>
    </source>
</evidence>
<dbReference type="SUPFAM" id="SSF57903">
    <property type="entry name" value="FYVE/PHD zinc finger"/>
    <property type="match status" value="1"/>
</dbReference>
<comment type="similarity">
    <text evidence="4">Belongs to the spire family.</text>
</comment>
<feature type="compositionally biased region" description="Low complexity" evidence="14">
    <location>
        <begin position="958"/>
        <end position="970"/>
    </location>
</feature>
<evidence type="ECO:0000256" key="3">
    <source>
        <dbReference type="ARBA" id="ARBA00004413"/>
    </source>
</evidence>
<feature type="compositionally biased region" description="Basic and acidic residues" evidence="14">
    <location>
        <begin position="934"/>
        <end position="947"/>
    </location>
</feature>